<sequence>GLIFAWYFKKERLEKTNNIIFPEKIPTTYSEKSFSKPPNFMLKLFGVSPSKQAALTYFMQICLVGLLIIGVFSRNLHVILNAILALFITFIPALMKKRFDLNLMPSLVLWITLAVFLDAIGTTFGFYETIDRWDNLTHAVSGSVVAAAGYVIVRVIDIYDNEVHLPPRLMFIFIFLFILAVGVIWEILEYVTDVFAIWVGIDVFLVQYGIHDTMGDMFFNLVGAFVVATWGTLYLNKISFKIVEALQQRKLDK</sequence>
<evidence type="ECO:0008006" key="4">
    <source>
        <dbReference type="Google" id="ProtNLM"/>
    </source>
</evidence>
<gene>
    <name evidence="2" type="ORF">D5R95_06775</name>
</gene>
<feature type="transmembrane region" description="Helical" evidence="1">
    <location>
        <begin position="139"/>
        <end position="157"/>
    </location>
</feature>
<feature type="transmembrane region" description="Helical" evidence="1">
    <location>
        <begin position="169"/>
        <end position="188"/>
    </location>
</feature>
<organism evidence="2 3">
    <name type="scientific">Methanosalsum natronophilum</name>
    <dbReference type="NCBI Taxonomy" id="768733"/>
    <lineage>
        <taxon>Archaea</taxon>
        <taxon>Methanobacteriati</taxon>
        <taxon>Methanobacteriota</taxon>
        <taxon>Stenosarchaea group</taxon>
        <taxon>Methanomicrobia</taxon>
        <taxon>Methanosarcinales</taxon>
        <taxon>Methanosarcinaceae</taxon>
        <taxon>Methanosalsum</taxon>
    </lineage>
</organism>
<feature type="non-terminal residue" evidence="2">
    <location>
        <position position="1"/>
    </location>
</feature>
<keyword evidence="1" id="KW-1133">Transmembrane helix</keyword>
<protein>
    <recommendedName>
        <fullName evidence="4">DUF2238 domain-containing protein</fullName>
    </recommendedName>
</protein>
<dbReference type="InterPro" id="IPR014509">
    <property type="entry name" value="YjdF-like"/>
</dbReference>
<keyword evidence="1" id="KW-0472">Membrane</keyword>
<feature type="transmembrane region" description="Helical" evidence="1">
    <location>
        <begin position="53"/>
        <end position="72"/>
    </location>
</feature>
<reference evidence="2 3" key="1">
    <citation type="submission" date="2018-08" db="EMBL/GenBank/DDBJ databases">
        <title>The metabolism and importance of syntrophic acetate oxidation coupled to methane or sulfide production in haloalkaline environments.</title>
        <authorList>
            <person name="Timmers P.H.A."/>
            <person name="Vavourakis C.D."/>
            <person name="Sorokin D.Y."/>
            <person name="Sinninghe Damste J.S."/>
            <person name="Muyzer G."/>
            <person name="Stams A.J.M."/>
            <person name="Plugge C.M."/>
        </authorList>
    </citation>
    <scope>NUCLEOTIDE SEQUENCE [LARGE SCALE GENOMIC DNA]</scope>
    <source>
        <strain evidence="2">MSAO_Arc3</strain>
    </source>
</reference>
<feature type="transmembrane region" description="Helical" evidence="1">
    <location>
        <begin position="107"/>
        <end position="127"/>
    </location>
</feature>
<dbReference type="Proteomes" id="UP000284763">
    <property type="component" value="Unassembled WGS sequence"/>
</dbReference>
<feature type="transmembrane region" description="Helical" evidence="1">
    <location>
        <begin position="217"/>
        <end position="235"/>
    </location>
</feature>
<evidence type="ECO:0000313" key="2">
    <source>
        <dbReference type="EMBL" id="RQD82818.1"/>
    </source>
</evidence>
<feature type="transmembrane region" description="Helical" evidence="1">
    <location>
        <begin position="78"/>
        <end position="95"/>
    </location>
</feature>
<evidence type="ECO:0000256" key="1">
    <source>
        <dbReference type="SAM" id="Phobius"/>
    </source>
</evidence>
<comment type="caution">
    <text evidence="2">The sequence shown here is derived from an EMBL/GenBank/DDBJ whole genome shotgun (WGS) entry which is preliminary data.</text>
</comment>
<accession>A0A3R7X5N3</accession>
<proteinExistence type="predicted"/>
<evidence type="ECO:0000313" key="3">
    <source>
        <dbReference type="Proteomes" id="UP000284763"/>
    </source>
</evidence>
<keyword evidence="1" id="KW-0812">Transmembrane</keyword>
<name>A0A3R7X5N3_9EURY</name>
<dbReference type="Pfam" id="PF09997">
    <property type="entry name" value="DUF2238"/>
    <property type="match status" value="1"/>
</dbReference>
<feature type="transmembrane region" description="Helical" evidence="1">
    <location>
        <begin position="194"/>
        <end position="210"/>
    </location>
</feature>
<dbReference type="EMBL" id="QZAB01000424">
    <property type="protein sequence ID" value="RQD82818.1"/>
    <property type="molecule type" value="Genomic_DNA"/>
</dbReference>
<dbReference type="AlphaFoldDB" id="A0A3R7X5N3"/>